<dbReference type="AlphaFoldDB" id="A0A014PP71"/>
<name>A0A014PP71_9HYPO</name>
<evidence type="ECO:0000313" key="1">
    <source>
        <dbReference type="EMBL" id="EXU99333.1"/>
    </source>
</evidence>
<dbReference type="HOGENOM" id="CLU_1586867_0_0_1"/>
<comment type="caution">
    <text evidence="1">The sequence shown here is derived from an EMBL/GenBank/DDBJ whole genome shotgun (WGS) entry which is preliminary data.</text>
</comment>
<sequence length="169" mass="19066">MTTQTTTQIYETMSVPADMLALRTIEQPFSLAVPGDAQITVTCHTNARYYQKVTVEDVANKKSWVFFGSGEDETPMEIQGSKEKGVVLLRALESKPFFRTLRISCEYSSQGPSGPLEKSDVLVPQMRCEYNGPQHLKRISWEIFTEDGVDKDYNDSVLRITAEVDKDLC</sequence>
<accession>A0A014PP71</accession>
<gene>
    <name evidence="1" type="ORF">X797_007468</name>
</gene>
<dbReference type="eggNOG" id="ENOG502RMP5">
    <property type="taxonomic scope" value="Eukaryota"/>
</dbReference>
<dbReference type="Proteomes" id="UP000030151">
    <property type="component" value="Unassembled WGS sequence"/>
</dbReference>
<dbReference type="EMBL" id="JELW01000019">
    <property type="protein sequence ID" value="EXU99333.1"/>
    <property type="molecule type" value="Genomic_DNA"/>
</dbReference>
<protein>
    <submittedName>
        <fullName evidence="1">Uncharacterized protein</fullName>
    </submittedName>
</protein>
<organism evidence="1 2">
    <name type="scientific">Metarhizium robertsii</name>
    <dbReference type="NCBI Taxonomy" id="568076"/>
    <lineage>
        <taxon>Eukaryota</taxon>
        <taxon>Fungi</taxon>
        <taxon>Dikarya</taxon>
        <taxon>Ascomycota</taxon>
        <taxon>Pezizomycotina</taxon>
        <taxon>Sordariomycetes</taxon>
        <taxon>Hypocreomycetidae</taxon>
        <taxon>Hypocreales</taxon>
        <taxon>Clavicipitaceae</taxon>
        <taxon>Metarhizium</taxon>
    </lineage>
</organism>
<proteinExistence type="predicted"/>
<dbReference type="InterPro" id="IPR036684">
    <property type="entry name" value="Ca_lectin_sf"/>
</dbReference>
<reference evidence="1 2" key="1">
    <citation type="submission" date="2014-02" db="EMBL/GenBank/DDBJ databases">
        <title>The genome sequence of the entomopathogenic fungus Metarhizium robertsii ARSEF 2575.</title>
        <authorList>
            <person name="Giuliano Garisto Donzelli B."/>
            <person name="Roe B.A."/>
            <person name="Macmil S.L."/>
            <person name="Krasnoff S.B."/>
            <person name="Gibson D.M."/>
        </authorList>
    </citation>
    <scope>NUCLEOTIDE SEQUENCE [LARGE SCALE GENOMIC DNA]</scope>
    <source>
        <strain evidence="1 2">ARSEF 2575</strain>
    </source>
</reference>
<dbReference type="Gene3D" id="2.60.120.400">
    <property type="entry name" value="Calcium-mediated lectin"/>
    <property type="match status" value="1"/>
</dbReference>
<dbReference type="OrthoDB" id="4936979at2759"/>
<evidence type="ECO:0000313" key="2">
    <source>
        <dbReference type="Proteomes" id="UP000030151"/>
    </source>
</evidence>